<dbReference type="AlphaFoldDB" id="A0A1E3QJ75"/>
<dbReference type="InterPro" id="IPR028846">
    <property type="entry name" value="Recoverin"/>
</dbReference>
<dbReference type="GO" id="GO:0005509">
    <property type="term" value="F:calcium ion binding"/>
    <property type="evidence" value="ECO:0007669"/>
    <property type="project" value="InterPro"/>
</dbReference>
<feature type="domain" description="EF-hand" evidence="8">
    <location>
        <begin position="144"/>
        <end position="179"/>
    </location>
</feature>
<dbReference type="GO" id="GO:0098744">
    <property type="term" value="F:1-phosphatidylinositol 4-kinase activator activity"/>
    <property type="evidence" value="ECO:0007669"/>
    <property type="project" value="EnsemblFungi"/>
</dbReference>
<evidence type="ECO:0000256" key="5">
    <source>
        <dbReference type="ARBA" id="ARBA00022837"/>
    </source>
</evidence>
<dbReference type="Gene3D" id="1.10.238.10">
    <property type="entry name" value="EF-hand"/>
    <property type="match status" value="1"/>
</dbReference>
<evidence type="ECO:0000256" key="2">
    <source>
        <dbReference type="ARBA" id="ARBA00022707"/>
    </source>
</evidence>
<sequence>MGKAASKLSKDDISALKKSTYFDRRELQTWYKGFLRDCPSGQLSKEEFTKIYKQFFPFGEPNDFSNYVFNNFDTDHSGYIDFKEFIVAISTTSRGSLEEKLVWAFKMYDLNEDGKISFDEMLAIVKAIYKMSDPMVQLDDDESTPEKRVQKIFTLMDKDKDGEITLEEFKEGSKLDPSILHALKLYDGLV</sequence>
<keyword evidence="2" id="KW-0519">Myristate</keyword>
<dbReference type="EMBL" id="KV454443">
    <property type="protein sequence ID" value="ODQ77037.1"/>
    <property type="molecule type" value="Genomic_DNA"/>
</dbReference>
<keyword evidence="10" id="KW-1185">Reference proteome</keyword>
<reference evidence="10" key="1">
    <citation type="submission" date="2016-05" db="EMBL/GenBank/DDBJ databases">
        <title>Comparative genomics of biotechnologically important yeasts.</title>
        <authorList>
            <consortium name="DOE Joint Genome Institute"/>
            <person name="Riley R."/>
            <person name="Haridas S."/>
            <person name="Wolfe K.H."/>
            <person name="Lopes M.R."/>
            <person name="Hittinger C.T."/>
            <person name="Goker M."/>
            <person name="Salamov A."/>
            <person name="Wisecaver J."/>
            <person name="Long T.M."/>
            <person name="Aerts A.L."/>
            <person name="Barry K."/>
            <person name="Choi C."/>
            <person name="Clum A."/>
            <person name="Coughlan A.Y."/>
            <person name="Deshpande S."/>
            <person name="Douglass A.P."/>
            <person name="Hanson S.J."/>
            <person name="Klenk H.-P."/>
            <person name="Labutti K."/>
            <person name="Lapidus A."/>
            <person name="Lindquist E."/>
            <person name="Lipzen A."/>
            <person name="Meier-Kolthoff J.P."/>
            <person name="Ohm R.A."/>
            <person name="Otillar R.P."/>
            <person name="Pangilinan J."/>
            <person name="Peng Y."/>
            <person name="Rokas A."/>
            <person name="Rosa C.A."/>
            <person name="Scheuner C."/>
            <person name="Sibirny A.A."/>
            <person name="Slot J.C."/>
            <person name="Stielow J.B."/>
            <person name="Sun H."/>
            <person name="Kurtzman C.P."/>
            <person name="Blackwell M."/>
            <person name="Grigoriev I.V."/>
            <person name="Jeffries T.W."/>
        </authorList>
    </citation>
    <scope>NUCLEOTIDE SEQUENCE [LARGE SCALE GENOMIC DNA]</scope>
    <source>
        <strain evidence="10">NRRL Y-12698</strain>
    </source>
</reference>
<keyword evidence="5" id="KW-0106">Calcium</keyword>
<dbReference type="SMART" id="SM00054">
    <property type="entry name" value="EFh"/>
    <property type="match status" value="3"/>
</dbReference>
<dbReference type="GeneID" id="30147941"/>
<dbReference type="CDD" id="cd00051">
    <property type="entry name" value="EFh"/>
    <property type="match status" value="2"/>
</dbReference>
<dbReference type="RefSeq" id="XP_018982365.1">
    <property type="nucleotide sequence ID" value="XM_019130088.1"/>
</dbReference>
<gene>
    <name evidence="9" type="ORF">BABINDRAFT_163769</name>
</gene>
<protein>
    <recommendedName>
        <fullName evidence="7">Calcium-binding protein NCS-1</fullName>
    </recommendedName>
</protein>
<dbReference type="InterPro" id="IPR011992">
    <property type="entry name" value="EF-hand-dom_pair"/>
</dbReference>
<dbReference type="PANTHER" id="PTHR23055:SF178">
    <property type="entry name" value="NEUROCALCIN HOMOLOG"/>
    <property type="match status" value="1"/>
</dbReference>
<dbReference type="GO" id="GO:0005829">
    <property type="term" value="C:cytosol"/>
    <property type="evidence" value="ECO:0007669"/>
    <property type="project" value="TreeGrafter"/>
</dbReference>
<keyword evidence="3" id="KW-0479">Metal-binding</keyword>
<proteinExistence type="inferred from homology"/>
<dbReference type="PROSITE" id="PS00018">
    <property type="entry name" value="EF_HAND_1"/>
    <property type="match status" value="3"/>
</dbReference>
<evidence type="ECO:0000256" key="1">
    <source>
        <dbReference type="ARBA" id="ARBA00006049"/>
    </source>
</evidence>
<dbReference type="GO" id="GO:0009966">
    <property type="term" value="P:regulation of signal transduction"/>
    <property type="evidence" value="ECO:0007669"/>
    <property type="project" value="EnsemblFungi"/>
</dbReference>
<feature type="domain" description="EF-hand" evidence="8">
    <location>
        <begin position="60"/>
        <end position="95"/>
    </location>
</feature>
<dbReference type="GO" id="GO:0000139">
    <property type="term" value="C:Golgi membrane"/>
    <property type="evidence" value="ECO:0007669"/>
    <property type="project" value="EnsemblFungi"/>
</dbReference>
<evidence type="ECO:0000256" key="3">
    <source>
        <dbReference type="ARBA" id="ARBA00022723"/>
    </source>
</evidence>
<dbReference type="STRING" id="984486.A0A1E3QJ75"/>
<dbReference type="PROSITE" id="PS50222">
    <property type="entry name" value="EF_HAND_2"/>
    <property type="match status" value="3"/>
</dbReference>
<keyword evidence="4" id="KW-0677">Repeat</keyword>
<evidence type="ECO:0000313" key="10">
    <source>
        <dbReference type="Proteomes" id="UP000094336"/>
    </source>
</evidence>
<accession>A0A1E3QJ75</accession>
<evidence type="ECO:0000256" key="4">
    <source>
        <dbReference type="ARBA" id="ARBA00022737"/>
    </source>
</evidence>
<dbReference type="Pfam" id="PF13499">
    <property type="entry name" value="EF-hand_7"/>
    <property type="match status" value="2"/>
</dbReference>
<dbReference type="Proteomes" id="UP000094336">
    <property type="component" value="Unassembled WGS sequence"/>
</dbReference>
<evidence type="ECO:0000259" key="8">
    <source>
        <dbReference type="PROSITE" id="PS50222"/>
    </source>
</evidence>
<dbReference type="InterPro" id="IPR018247">
    <property type="entry name" value="EF_Hand_1_Ca_BS"/>
</dbReference>
<dbReference type="PRINTS" id="PR00450">
    <property type="entry name" value="RECOVERIN"/>
</dbReference>
<evidence type="ECO:0000256" key="6">
    <source>
        <dbReference type="ARBA" id="ARBA00023288"/>
    </source>
</evidence>
<dbReference type="FunFam" id="1.10.238.10:FF:000009">
    <property type="entry name" value="Visinin-like protein 1"/>
    <property type="match status" value="1"/>
</dbReference>
<organism evidence="9 10">
    <name type="scientific">Babjeviella inositovora NRRL Y-12698</name>
    <dbReference type="NCBI Taxonomy" id="984486"/>
    <lineage>
        <taxon>Eukaryota</taxon>
        <taxon>Fungi</taxon>
        <taxon>Dikarya</taxon>
        <taxon>Ascomycota</taxon>
        <taxon>Saccharomycotina</taxon>
        <taxon>Pichiomycetes</taxon>
        <taxon>Serinales incertae sedis</taxon>
        <taxon>Babjeviella</taxon>
    </lineage>
</organism>
<feature type="domain" description="EF-hand" evidence="8">
    <location>
        <begin position="96"/>
        <end position="131"/>
    </location>
</feature>
<evidence type="ECO:0000313" key="9">
    <source>
        <dbReference type="EMBL" id="ODQ77037.1"/>
    </source>
</evidence>
<dbReference type="PANTHER" id="PTHR23055">
    <property type="entry name" value="CALCIUM BINDING PROTEINS"/>
    <property type="match status" value="1"/>
</dbReference>
<name>A0A1E3QJ75_9ASCO</name>
<evidence type="ECO:0000256" key="7">
    <source>
        <dbReference type="ARBA" id="ARBA00071944"/>
    </source>
</evidence>
<dbReference type="InterPro" id="IPR002048">
    <property type="entry name" value="EF_hand_dom"/>
</dbReference>
<keyword evidence="6" id="KW-0449">Lipoprotein</keyword>
<dbReference type="SUPFAM" id="SSF47473">
    <property type="entry name" value="EF-hand"/>
    <property type="match status" value="1"/>
</dbReference>
<dbReference type="OrthoDB" id="191686at2759"/>
<comment type="similarity">
    <text evidence="1">Belongs to the recoverin family.</text>
</comment>